<feature type="site" description="Interaction with substrate rRNA" evidence="10">
    <location>
        <position position="108"/>
    </location>
</feature>
<dbReference type="CDD" id="cd18088">
    <property type="entry name" value="Nep1-like"/>
    <property type="match status" value="1"/>
</dbReference>
<feature type="site" description="Interaction with substrate rRNA" evidence="10">
    <location>
        <position position="104"/>
    </location>
</feature>
<dbReference type="Pfam" id="PF03587">
    <property type="entry name" value="EMG1"/>
    <property type="match status" value="1"/>
</dbReference>
<feature type="binding site" evidence="10">
    <location>
        <position position="178"/>
    </location>
    <ligand>
        <name>S-adenosyl-L-methionine</name>
        <dbReference type="ChEBI" id="CHEBI:59789"/>
    </ligand>
</feature>
<evidence type="ECO:0000313" key="12">
    <source>
        <dbReference type="Proteomes" id="UP000015502"/>
    </source>
</evidence>
<gene>
    <name evidence="10" type="primary">nep1</name>
    <name evidence="11" type="ORF">OCC_09656</name>
</gene>
<comment type="function">
    <text evidence="10">Methyltransferase involved in ribosomal biogenesis. Specifically catalyzes the N1-methylation of the pseudouridine corresponding to position 914 in M.jannaschii 16S rRNA.</text>
</comment>
<evidence type="ECO:0000256" key="1">
    <source>
        <dbReference type="ARBA" id="ARBA00008115"/>
    </source>
</evidence>
<dbReference type="GO" id="GO:0019843">
    <property type="term" value="F:rRNA binding"/>
    <property type="evidence" value="ECO:0007669"/>
    <property type="project" value="UniProtKB-UniRule"/>
</dbReference>
<evidence type="ECO:0000256" key="5">
    <source>
        <dbReference type="ARBA" id="ARBA00022603"/>
    </source>
</evidence>
<feature type="site" description="Interaction with substrate rRNA" evidence="10">
    <location>
        <position position="60"/>
    </location>
</feature>
<keyword evidence="3 10" id="KW-0690">Ribosome biogenesis</keyword>
<dbReference type="EC" id="2.1.1.-" evidence="10"/>
<organism evidence="11 12">
    <name type="scientific">Thermococcus litoralis (strain ATCC 51850 / DSM 5473 / JCM 8560 / NS-C)</name>
    <dbReference type="NCBI Taxonomy" id="523849"/>
    <lineage>
        <taxon>Archaea</taxon>
        <taxon>Methanobacteriati</taxon>
        <taxon>Methanobacteriota</taxon>
        <taxon>Thermococci</taxon>
        <taxon>Thermococcales</taxon>
        <taxon>Thermococcaceae</taxon>
        <taxon>Thermococcus</taxon>
    </lineage>
</organism>
<accession>H3ZQV2</accession>
<dbReference type="HAMAP" id="MF_00554">
    <property type="entry name" value="NEP1"/>
    <property type="match status" value="1"/>
</dbReference>
<dbReference type="Proteomes" id="UP000015502">
    <property type="component" value="Chromosome"/>
</dbReference>
<dbReference type="OrthoDB" id="7612at2157"/>
<dbReference type="NCBIfam" id="NF003207">
    <property type="entry name" value="PRK04171.2-2"/>
    <property type="match status" value="1"/>
</dbReference>
<dbReference type="KEGG" id="tlt:OCC_09656"/>
<evidence type="ECO:0000313" key="11">
    <source>
        <dbReference type="EMBL" id="EHR77678.1"/>
    </source>
</evidence>
<dbReference type="Gene3D" id="3.40.1280.10">
    <property type="match status" value="1"/>
</dbReference>
<comment type="similarity">
    <text evidence="1 10">Belongs to the class IV-like SAM-binding methyltransferase superfamily. RNA methyltransferase NEP1 family.</text>
</comment>
<evidence type="ECO:0000256" key="7">
    <source>
        <dbReference type="ARBA" id="ARBA00022691"/>
    </source>
</evidence>
<evidence type="ECO:0000256" key="10">
    <source>
        <dbReference type="HAMAP-Rule" id="MF_00554"/>
    </source>
</evidence>
<reference evidence="11 12" key="1">
    <citation type="journal article" date="2012" name="J. Bacteriol.">
        <title>Genome sequence of the model hyperthermophilic archaeon Thermococcus litoralis NS-C.</title>
        <authorList>
            <person name="Gardner A.F."/>
            <person name="Kumar S."/>
            <person name="Perler F.B."/>
        </authorList>
    </citation>
    <scope>NUCLEOTIDE SEQUENCE [LARGE SCALE GENOMIC DNA]</scope>
    <source>
        <strain evidence="12">ATCC 51850 / DSM 5473 / JCM 8560 / NS-C</strain>
    </source>
</reference>
<keyword evidence="4 10" id="KW-0698">rRNA processing</keyword>
<dbReference type="SUPFAM" id="SSF75217">
    <property type="entry name" value="alpha/beta knot"/>
    <property type="match status" value="1"/>
</dbReference>
<feature type="binding site" evidence="10">
    <location>
        <position position="183"/>
    </location>
    <ligand>
        <name>S-adenosyl-L-methionine</name>
        <dbReference type="ChEBI" id="CHEBI:59789"/>
    </ligand>
</feature>
<evidence type="ECO:0000256" key="6">
    <source>
        <dbReference type="ARBA" id="ARBA00022679"/>
    </source>
</evidence>
<evidence type="ECO:0000256" key="3">
    <source>
        <dbReference type="ARBA" id="ARBA00022517"/>
    </source>
</evidence>
<keyword evidence="5 10" id="KW-0489">Methyltransferase</keyword>
<name>H3ZQV2_THELN</name>
<protein>
    <recommendedName>
        <fullName evidence="10">Ribosomal RNA small subunit methyltransferase Nep1</fullName>
        <ecNumber evidence="10">2.1.1.-</ecNumber>
    </recommendedName>
    <alternativeName>
        <fullName evidence="10">16S rRNA (pseudouridine-N1-)-methyltransferase Nep1</fullName>
    </alternativeName>
</protein>
<dbReference type="InterPro" id="IPR005304">
    <property type="entry name" value="Rbsml_bgen_MeTrfase_EMG1/NEP1"/>
</dbReference>
<dbReference type="AlphaFoldDB" id="H3ZQV2"/>
<evidence type="ECO:0000256" key="9">
    <source>
        <dbReference type="ARBA" id="ARBA00022884"/>
    </source>
</evidence>
<keyword evidence="8 10" id="KW-0699">rRNA-binding</keyword>
<dbReference type="GO" id="GO:0070475">
    <property type="term" value="P:rRNA base methylation"/>
    <property type="evidence" value="ECO:0007669"/>
    <property type="project" value="InterPro"/>
</dbReference>
<dbReference type="GeneID" id="16549072"/>
<dbReference type="HOGENOM" id="CLU_055846_1_3_2"/>
<dbReference type="STRING" id="523849.OCC_09656"/>
<dbReference type="FunFam" id="3.40.1280.10:FF:000042">
    <property type="entry name" value="Ribosomal RNA small subunit methyltransferase Nep1"/>
    <property type="match status" value="1"/>
</dbReference>
<keyword evidence="7 10" id="KW-0949">S-adenosyl-L-methionine</keyword>
<evidence type="ECO:0000256" key="2">
    <source>
        <dbReference type="ARBA" id="ARBA00011738"/>
    </source>
</evidence>
<dbReference type="NCBIfam" id="NF003205">
    <property type="entry name" value="PRK04171.1-5"/>
    <property type="match status" value="1"/>
</dbReference>
<dbReference type="RefSeq" id="WP_004069842.1">
    <property type="nucleotide sequence ID" value="NC_022084.1"/>
</dbReference>
<dbReference type="InterPro" id="IPR029026">
    <property type="entry name" value="tRNA_m1G_MTases_N"/>
</dbReference>
<dbReference type="InterPro" id="IPR029028">
    <property type="entry name" value="Alpha/beta_knot_MTases"/>
</dbReference>
<keyword evidence="12" id="KW-1185">Reference proteome</keyword>
<comment type="subunit">
    <text evidence="2 10">Homodimer.</text>
</comment>
<sequence>MLHLVIADSELELVPEKIRDHPSVVNYARKRGKKPDEVLLDSTYHHSALKLLEDGERRGRPDIIHLCLINALESILNKEGKLRVYVHTRNDEVIYIKPETRLPRNYNRFVGLMESLFKNKAVPRDLELLKMRKGTLSELLEEIGPDGIFIMHENGNLLTPKEFGEKLVNYASPAVIVGGFPHGDFLSEVKGERISIYKEPLMAWSVVNEVLINYEGSLLW</sequence>
<dbReference type="PANTHER" id="PTHR12636:SF5">
    <property type="entry name" value="RIBOSOMAL RNA SMALL SUBUNIT METHYLTRANSFERASE NEP1"/>
    <property type="match status" value="1"/>
</dbReference>
<comment type="catalytic activity">
    <reaction evidence="10">
        <text>a pseudouridine in rRNA + S-adenosyl-L-methionine = an N(1)-methylpseudouridine in rRNA + S-adenosyl-L-homocysteine + H(+)</text>
        <dbReference type="Rhea" id="RHEA:46696"/>
        <dbReference type="Rhea" id="RHEA-COMP:11634"/>
        <dbReference type="Rhea" id="RHEA-COMP:13933"/>
        <dbReference type="ChEBI" id="CHEBI:15378"/>
        <dbReference type="ChEBI" id="CHEBI:57856"/>
        <dbReference type="ChEBI" id="CHEBI:59789"/>
        <dbReference type="ChEBI" id="CHEBI:65314"/>
        <dbReference type="ChEBI" id="CHEBI:74890"/>
    </reaction>
</comment>
<dbReference type="EMBL" id="CP006670">
    <property type="protein sequence ID" value="EHR77678.1"/>
    <property type="molecule type" value="Genomic_DNA"/>
</dbReference>
<feature type="binding site" evidence="10">
    <location>
        <begin position="196"/>
        <end position="201"/>
    </location>
    <ligand>
        <name>S-adenosyl-L-methionine</name>
        <dbReference type="ChEBI" id="CHEBI:59789"/>
    </ligand>
</feature>
<dbReference type="InterPro" id="IPR023503">
    <property type="entry name" value="Ribosome_NEP1_arc"/>
</dbReference>
<keyword evidence="9 10" id="KW-0694">RNA-binding</keyword>
<dbReference type="PANTHER" id="PTHR12636">
    <property type="entry name" value="NEP1/MRA1"/>
    <property type="match status" value="1"/>
</dbReference>
<keyword evidence="6 10" id="KW-0808">Transferase</keyword>
<dbReference type="PaxDb" id="523849-OCC_09656"/>
<dbReference type="GO" id="GO:0070037">
    <property type="term" value="F:rRNA (pseudouridine) methyltransferase activity"/>
    <property type="evidence" value="ECO:0007669"/>
    <property type="project" value="UniProtKB-UniRule"/>
</dbReference>
<feature type="site" description="Interaction with substrate rRNA" evidence="10">
    <location>
        <position position="101"/>
    </location>
</feature>
<feature type="site" description="Stabilizes Arg-xx" evidence="10">
    <location>
        <position position="62"/>
    </location>
</feature>
<evidence type="ECO:0000256" key="4">
    <source>
        <dbReference type="ARBA" id="ARBA00022552"/>
    </source>
</evidence>
<proteinExistence type="inferred from homology"/>
<evidence type="ECO:0000256" key="8">
    <source>
        <dbReference type="ARBA" id="ARBA00022730"/>
    </source>
</evidence>